<keyword evidence="5" id="KW-1185">Reference proteome</keyword>
<dbReference type="GO" id="GO:0046872">
    <property type="term" value="F:metal ion binding"/>
    <property type="evidence" value="ECO:0007669"/>
    <property type="project" value="UniProtKB-KW"/>
</dbReference>
<dbReference type="PANTHER" id="PTHR22789">
    <property type="entry name" value="FUCULOSE PHOSPHATE ALDOLASE"/>
    <property type="match status" value="1"/>
</dbReference>
<evidence type="ECO:0000256" key="1">
    <source>
        <dbReference type="ARBA" id="ARBA00022723"/>
    </source>
</evidence>
<evidence type="ECO:0000259" key="3">
    <source>
        <dbReference type="SMART" id="SM01007"/>
    </source>
</evidence>
<sequence>MDEIEMKRELVTFATSLYQRGFVVGSAGNISVKLSDGTYLATPTGSSFGMLSEAEVSHFKEDGTLLGGKAPTKEVPFHLACYASHPEIRAVVHLHSTYATLLASTKDLRDGSPFTPFTPYFIMKVNKVGILPYRKPGSPLIAEDIRKKPGFSTYLMQNHGLITTGKTLQEAVFAAEEFEESAKLWYLGQGLDIRRLSEDEMAELQ</sequence>
<dbReference type="AlphaFoldDB" id="A0A372MFI8"/>
<evidence type="ECO:0000313" key="5">
    <source>
        <dbReference type="Proteomes" id="UP000264002"/>
    </source>
</evidence>
<comment type="caution">
    <text evidence="4">The sequence shown here is derived from an EMBL/GenBank/DDBJ whole genome shotgun (WGS) entry which is preliminary data.</text>
</comment>
<dbReference type="SMART" id="SM01007">
    <property type="entry name" value="Aldolase_II"/>
    <property type="match status" value="1"/>
</dbReference>
<dbReference type="Gene3D" id="3.40.225.10">
    <property type="entry name" value="Class II aldolase/adducin N-terminal domain"/>
    <property type="match status" value="1"/>
</dbReference>
<accession>A0A372MFI8</accession>
<dbReference type="Proteomes" id="UP000264002">
    <property type="component" value="Unassembled WGS sequence"/>
</dbReference>
<dbReference type="InterPro" id="IPR001303">
    <property type="entry name" value="Aldolase_II/adducin_N"/>
</dbReference>
<evidence type="ECO:0000313" key="4">
    <source>
        <dbReference type="EMBL" id="RFU94066.1"/>
    </source>
</evidence>
<dbReference type="GO" id="GO:0019323">
    <property type="term" value="P:pentose catabolic process"/>
    <property type="evidence" value="ECO:0007669"/>
    <property type="project" value="TreeGrafter"/>
</dbReference>
<evidence type="ECO:0000256" key="2">
    <source>
        <dbReference type="ARBA" id="ARBA00023239"/>
    </source>
</evidence>
<reference evidence="4 5" key="2">
    <citation type="submission" date="2018-09" db="EMBL/GenBank/DDBJ databases">
        <title>Genome of Sphaerochaeta halotolerans strain 4-11.</title>
        <authorList>
            <person name="Nazina T.N."/>
            <person name="Sokolova D.S."/>
        </authorList>
    </citation>
    <scope>NUCLEOTIDE SEQUENCE [LARGE SCALE GENOMIC DNA]</scope>
    <source>
        <strain evidence="4 5">4-11</strain>
    </source>
</reference>
<organism evidence="4 5">
    <name type="scientific">Sphaerochaeta halotolerans</name>
    <dbReference type="NCBI Taxonomy" id="2293840"/>
    <lineage>
        <taxon>Bacteria</taxon>
        <taxon>Pseudomonadati</taxon>
        <taxon>Spirochaetota</taxon>
        <taxon>Spirochaetia</taxon>
        <taxon>Spirochaetales</taxon>
        <taxon>Sphaerochaetaceae</taxon>
        <taxon>Sphaerochaeta</taxon>
    </lineage>
</organism>
<dbReference type="EMBL" id="QUWK01000013">
    <property type="protein sequence ID" value="RFU94066.1"/>
    <property type="molecule type" value="Genomic_DNA"/>
</dbReference>
<feature type="domain" description="Class II aldolase/adducin N-terminal" evidence="3">
    <location>
        <begin position="8"/>
        <end position="186"/>
    </location>
</feature>
<dbReference type="PANTHER" id="PTHR22789:SF0">
    <property type="entry name" value="3-OXO-TETRONATE 4-PHOSPHATE DECARBOXYLASE-RELATED"/>
    <property type="match status" value="1"/>
</dbReference>
<gene>
    <name evidence="4" type="ORF">DYP60_11600</name>
</gene>
<name>A0A372MFI8_9SPIR</name>
<dbReference type="InterPro" id="IPR050197">
    <property type="entry name" value="Aldolase_class_II_sugar_metab"/>
</dbReference>
<reference evidence="5" key="1">
    <citation type="submission" date="2018-08" db="EMBL/GenBank/DDBJ databases">
        <authorList>
            <person name="Grouzdev D.S."/>
            <person name="Krutkina M.S."/>
        </authorList>
    </citation>
    <scope>NUCLEOTIDE SEQUENCE [LARGE SCALE GENOMIC DNA]</scope>
    <source>
        <strain evidence="5">4-11</strain>
    </source>
</reference>
<keyword evidence="1" id="KW-0479">Metal-binding</keyword>
<dbReference type="InterPro" id="IPR036409">
    <property type="entry name" value="Aldolase_II/adducin_N_sf"/>
</dbReference>
<keyword evidence="2" id="KW-0456">Lyase</keyword>
<dbReference type="GO" id="GO:0005829">
    <property type="term" value="C:cytosol"/>
    <property type="evidence" value="ECO:0007669"/>
    <property type="project" value="TreeGrafter"/>
</dbReference>
<dbReference type="RefSeq" id="WP_117331174.1">
    <property type="nucleotide sequence ID" value="NZ_QUWK01000013.1"/>
</dbReference>
<proteinExistence type="predicted"/>
<protein>
    <submittedName>
        <fullName evidence="4">Aldolase</fullName>
    </submittedName>
</protein>
<dbReference type="Pfam" id="PF00596">
    <property type="entry name" value="Aldolase_II"/>
    <property type="match status" value="1"/>
</dbReference>
<dbReference type="SUPFAM" id="SSF53639">
    <property type="entry name" value="AraD/HMP-PK domain-like"/>
    <property type="match status" value="1"/>
</dbReference>
<dbReference type="GO" id="GO:0016832">
    <property type="term" value="F:aldehyde-lyase activity"/>
    <property type="evidence" value="ECO:0007669"/>
    <property type="project" value="TreeGrafter"/>
</dbReference>